<evidence type="ECO:0008006" key="3">
    <source>
        <dbReference type="Google" id="ProtNLM"/>
    </source>
</evidence>
<evidence type="ECO:0000313" key="1">
    <source>
        <dbReference type="EMBL" id="UTY39868.1"/>
    </source>
</evidence>
<organism evidence="1 2">
    <name type="scientific">Allocoprobacillus halotolerans</name>
    <dbReference type="NCBI Taxonomy" id="2944914"/>
    <lineage>
        <taxon>Bacteria</taxon>
        <taxon>Bacillati</taxon>
        <taxon>Bacillota</taxon>
        <taxon>Erysipelotrichia</taxon>
        <taxon>Erysipelotrichales</taxon>
        <taxon>Erysipelotrichaceae</taxon>
        <taxon>Allocoprobacillus</taxon>
    </lineage>
</organism>
<protein>
    <recommendedName>
        <fullName evidence="3">DUF4364 family protein</fullName>
    </recommendedName>
</protein>
<dbReference type="Proteomes" id="UP001060112">
    <property type="component" value="Chromosome"/>
</dbReference>
<proteinExistence type="predicted"/>
<gene>
    <name evidence="1" type="ORF">NMU03_03415</name>
</gene>
<dbReference type="RefSeq" id="WP_290141305.1">
    <property type="nucleotide sequence ID" value="NZ_CP101620.1"/>
</dbReference>
<accession>A0ABY5I757</accession>
<name>A0ABY5I757_9FIRM</name>
<evidence type="ECO:0000313" key="2">
    <source>
        <dbReference type="Proteomes" id="UP001060112"/>
    </source>
</evidence>
<reference evidence="1" key="1">
    <citation type="submission" date="2022-07" db="EMBL/GenBank/DDBJ databases">
        <title>Faecal culturing of patients with breast cancer.</title>
        <authorList>
            <person name="Teng N.M.Y."/>
            <person name="Kiu R."/>
            <person name="Evans R."/>
            <person name="Baker D.J."/>
            <person name="Zenner C."/>
            <person name="Robinson S.D."/>
            <person name="Hall L.J."/>
        </authorList>
    </citation>
    <scope>NUCLEOTIDE SEQUENCE</scope>
    <source>
        <strain evidence="1">LH1062</strain>
    </source>
</reference>
<keyword evidence="2" id="KW-1185">Reference proteome</keyword>
<sequence length="101" mass="12052">MHIAQFIKLEIIILNLLKNQDLTSEQIYCILNKHFTIIEGELLVSLFFLHENHLISFQTVDDCFIYHIEEAGLVRYTTLKREYQNIHQATEELFQNEKTKI</sequence>
<dbReference type="EMBL" id="CP101620">
    <property type="protein sequence ID" value="UTY39868.1"/>
    <property type="molecule type" value="Genomic_DNA"/>
</dbReference>